<keyword evidence="2" id="KW-1185">Reference proteome</keyword>
<dbReference type="AlphaFoldDB" id="A0A6H5ITG3"/>
<evidence type="ECO:0000313" key="1">
    <source>
        <dbReference type="EMBL" id="CAB0040689.1"/>
    </source>
</evidence>
<evidence type="ECO:0000313" key="2">
    <source>
        <dbReference type="Proteomes" id="UP000479190"/>
    </source>
</evidence>
<organism evidence="1 2">
    <name type="scientific">Trichogramma brassicae</name>
    <dbReference type="NCBI Taxonomy" id="86971"/>
    <lineage>
        <taxon>Eukaryota</taxon>
        <taxon>Metazoa</taxon>
        <taxon>Ecdysozoa</taxon>
        <taxon>Arthropoda</taxon>
        <taxon>Hexapoda</taxon>
        <taxon>Insecta</taxon>
        <taxon>Pterygota</taxon>
        <taxon>Neoptera</taxon>
        <taxon>Endopterygota</taxon>
        <taxon>Hymenoptera</taxon>
        <taxon>Apocrita</taxon>
        <taxon>Proctotrupomorpha</taxon>
        <taxon>Chalcidoidea</taxon>
        <taxon>Trichogrammatidae</taxon>
        <taxon>Trichogramma</taxon>
    </lineage>
</organism>
<reference evidence="1 2" key="1">
    <citation type="submission" date="2020-02" db="EMBL/GenBank/DDBJ databases">
        <authorList>
            <person name="Ferguson B K."/>
        </authorList>
    </citation>
    <scope>NUCLEOTIDE SEQUENCE [LARGE SCALE GENOMIC DNA]</scope>
</reference>
<dbReference type="EMBL" id="CADCXV010001043">
    <property type="protein sequence ID" value="CAB0040689.1"/>
    <property type="molecule type" value="Genomic_DNA"/>
</dbReference>
<gene>
    <name evidence="1" type="ORF">TBRA_LOCUS12383</name>
</gene>
<accession>A0A6H5ITG3</accession>
<proteinExistence type="predicted"/>
<protein>
    <submittedName>
        <fullName evidence="1">Uncharacterized protein</fullName>
    </submittedName>
</protein>
<feature type="non-terminal residue" evidence="1">
    <location>
        <position position="253"/>
    </location>
</feature>
<sequence>MTFYEIKNIIFPRPSKTLTVGESEACVHFCSQRQIYTTLHKHGKIAYAEQQPHVYSVHVPAIKAGDRLANPSARKILSLRSLRETLLAARMSLCAKSGRTFRLAVVKFAGADSHDISQCRGARGAHCPASVVHFGSSRHANNKFNFLKKVISESGSLPRERAKARFSNRNHIVPLYTLEAYPMAAANVVDFISKIRFHGRPKARKMRITLEQKHTLMYESLCRCEKNVVQAKRDFAARNSRVICLFRAGNRFT</sequence>
<name>A0A6H5ITG3_9HYME</name>
<dbReference type="Proteomes" id="UP000479190">
    <property type="component" value="Unassembled WGS sequence"/>
</dbReference>